<dbReference type="Gene3D" id="1.25.10.10">
    <property type="entry name" value="Leucine-rich Repeat Variant"/>
    <property type="match status" value="1"/>
</dbReference>
<keyword evidence="4" id="KW-1185">Reference proteome</keyword>
<feature type="region of interest" description="Disordered" evidence="1">
    <location>
        <begin position="1"/>
        <end position="347"/>
    </location>
</feature>
<evidence type="ECO:0000313" key="4">
    <source>
        <dbReference type="Proteomes" id="UP001164286"/>
    </source>
</evidence>
<dbReference type="GeneID" id="77729952"/>
<proteinExistence type="predicted"/>
<feature type="domain" description="Wings apart-like protein C-terminal" evidence="2">
    <location>
        <begin position="445"/>
        <end position="516"/>
    </location>
</feature>
<gene>
    <name evidence="3" type="ORF">MKK02DRAFT_39731</name>
</gene>
<feature type="region of interest" description="Disordered" evidence="1">
    <location>
        <begin position="787"/>
        <end position="813"/>
    </location>
</feature>
<evidence type="ECO:0000313" key="3">
    <source>
        <dbReference type="EMBL" id="KAI9639434.1"/>
    </source>
</evidence>
<organism evidence="3 4">
    <name type="scientific">Dioszegia hungarica</name>
    <dbReference type="NCBI Taxonomy" id="4972"/>
    <lineage>
        <taxon>Eukaryota</taxon>
        <taxon>Fungi</taxon>
        <taxon>Dikarya</taxon>
        <taxon>Basidiomycota</taxon>
        <taxon>Agaricomycotina</taxon>
        <taxon>Tremellomycetes</taxon>
        <taxon>Tremellales</taxon>
        <taxon>Bulleribasidiaceae</taxon>
        <taxon>Dioszegia</taxon>
    </lineage>
</organism>
<dbReference type="InterPro" id="IPR022771">
    <property type="entry name" value="WAPL_C"/>
</dbReference>
<dbReference type="InterPro" id="IPR011989">
    <property type="entry name" value="ARM-like"/>
</dbReference>
<feature type="compositionally biased region" description="Low complexity" evidence="1">
    <location>
        <begin position="251"/>
        <end position="263"/>
    </location>
</feature>
<dbReference type="EMBL" id="JAKWFO010000001">
    <property type="protein sequence ID" value="KAI9639434.1"/>
    <property type="molecule type" value="Genomic_DNA"/>
</dbReference>
<evidence type="ECO:0000256" key="1">
    <source>
        <dbReference type="SAM" id="MobiDB-lite"/>
    </source>
</evidence>
<comment type="caution">
    <text evidence="3">The sequence shown here is derived from an EMBL/GenBank/DDBJ whole genome shotgun (WGS) entry which is preliminary data.</text>
</comment>
<feature type="compositionally biased region" description="Basic and acidic residues" evidence="1">
    <location>
        <begin position="90"/>
        <end position="108"/>
    </location>
</feature>
<reference evidence="3" key="1">
    <citation type="journal article" date="2022" name="G3 (Bethesda)">
        <title>High quality genome of the basidiomycete yeast Dioszegia hungarica PDD-24b-2 isolated from cloud water.</title>
        <authorList>
            <person name="Jarrige D."/>
            <person name="Haridas S."/>
            <person name="Bleykasten-Grosshans C."/>
            <person name="Joly M."/>
            <person name="Nadalig T."/>
            <person name="Sancelme M."/>
            <person name="Vuilleumier S."/>
            <person name="Grigoriev I.V."/>
            <person name="Amato P."/>
            <person name="Bringel F."/>
        </authorList>
    </citation>
    <scope>NUCLEOTIDE SEQUENCE</scope>
    <source>
        <strain evidence="3">PDD-24b-2</strain>
    </source>
</reference>
<evidence type="ECO:0000259" key="2">
    <source>
        <dbReference type="Pfam" id="PF07814"/>
    </source>
</evidence>
<feature type="compositionally biased region" description="Acidic residues" evidence="1">
    <location>
        <begin position="787"/>
        <end position="797"/>
    </location>
</feature>
<accession>A0AA38LYU7</accession>
<name>A0AA38LYU7_9TREE</name>
<dbReference type="AlphaFoldDB" id="A0AA38LYU7"/>
<feature type="region of interest" description="Disordered" evidence="1">
    <location>
        <begin position="952"/>
        <end position="974"/>
    </location>
</feature>
<dbReference type="RefSeq" id="XP_052949211.1">
    <property type="nucleotide sequence ID" value="XM_053090747.1"/>
</dbReference>
<sequence length="991" mass="104507">MRSSSPANSSPIPSPLKAGPSKRFVSKVYSRRSIGNSSAKQVRRTPTPESDTDSGEGEIIATAIPAGANEDADMEVAGAGPSSGRTRIPRGQERARQASDQRRGREEQLAWPSAGKEVRGKTAVRASGKDAGTRESPALRGGISLSPGDETAAILSGETGRTRGAKRKLGIPRTGTETSIASAPEVPSPRVSIPPIMVQAATSSPSILSSSLPRPSSHQPVPPSTPPRKRPKRHGPLTPQSSPRDLSALFAPVSPARSPVRSPTLSRRNTAGDDSDGGVTKRPAGGLFRRMLDKTQSLGAIASPAKEGGEDYFTSTSASPSPSKALTRTNSLPTTPSRSPLKPEGAPNAMAQSLIVPVASSSRLEASTSTSGGKAKRTYGRSRTILAEVTDSPRSGASSNGAEKDTIKESYAELRKQFEVDNTGGDESGPGNLMLDLLAVRGGQSVSDLRSKGENRRFMDELGYLVDPVTDPGTGVGLKRSSILDILRSMQAEDWLQRAKICGQVEQIWEAIYGARGEKGDETIEAMCLLYLANLVKSGSGLELVLRAHEESCERIVLGALKVRDGPLDEVCRVKTNGLVGKVRSMYQQLEMGWTSDIMSTRRLASLLLVEMTSPSVRMTMSSTSILISDKALSRIAKSLMLDMTELVGRFDLAEKGLPISPTDRKGGIDIDHISQSLTVLSRLIGHGVADQKALGEMHATMAPTIINALIAGISLALDNTSDAPSAGSTIAIQSLQILATMSNTTPSWATAISEIEGGLLSLGRVLLHRSALAAIPTAKGAIVGEGVDDEDEEEDEGARFFSPKKRRASTPRQGQIGAEDLLCLVLVILTASIMGSEKAVSRLAAIRLGTGCPTSKACLRTCRCVDAEAIPVHLVRTYLDQINSETPSASLIAAYIALILSKLIPLDNTLLAPLPGDSDRAKLLGLIDVLSSLSGLQTFLQTRLKLAAGSQGGEQDMEVGGGEAGRRGGDEGVVDEAIDDLRRMAEGMEG</sequence>
<feature type="compositionally biased region" description="Low complexity" evidence="1">
    <location>
        <begin position="1"/>
        <end position="11"/>
    </location>
</feature>
<dbReference type="Proteomes" id="UP001164286">
    <property type="component" value="Unassembled WGS sequence"/>
</dbReference>
<feature type="compositionally biased region" description="Polar residues" evidence="1">
    <location>
        <begin position="326"/>
        <end position="338"/>
    </location>
</feature>
<feature type="compositionally biased region" description="Low complexity" evidence="1">
    <location>
        <begin position="314"/>
        <end position="325"/>
    </location>
</feature>
<protein>
    <recommendedName>
        <fullName evidence="2">Wings apart-like protein C-terminal domain-containing protein</fullName>
    </recommendedName>
</protein>
<dbReference type="Pfam" id="PF07814">
    <property type="entry name" value="WAPL"/>
    <property type="match status" value="1"/>
</dbReference>
<feature type="compositionally biased region" description="Low complexity" evidence="1">
    <location>
        <begin position="203"/>
        <end position="217"/>
    </location>
</feature>